<feature type="site" description="Transition state stabilizer" evidence="8 11">
    <location>
        <position position="35"/>
    </location>
</feature>
<evidence type="ECO:0000256" key="9">
    <source>
        <dbReference type="PIRSR" id="PIRSR001399-1"/>
    </source>
</evidence>
<dbReference type="EMBL" id="JAAFGW010000004">
    <property type="protein sequence ID" value="NDP46875.1"/>
    <property type="molecule type" value="Genomic_DNA"/>
</dbReference>
<comment type="pathway">
    <text evidence="3 8">Metabolic intermediate biosynthesis; chorismate biosynthesis; chorismate from D-erythrose 4-phosphate and phosphoenolpyruvate: step 3/7.</text>
</comment>
<feature type="binding site" evidence="8 10">
    <location>
        <position position="98"/>
    </location>
    <ligand>
        <name>substrate</name>
    </ligand>
</feature>
<evidence type="ECO:0000256" key="11">
    <source>
        <dbReference type="PIRSR" id="PIRSR001399-3"/>
    </source>
</evidence>
<keyword evidence="8" id="KW-0028">Amino-acid biosynthesis</keyword>
<feature type="active site" description="Proton donor" evidence="8 9">
    <location>
        <position position="118"/>
    </location>
</feature>
<dbReference type="PIRSF" id="PIRSF001399">
    <property type="entry name" value="DHquinase_II"/>
    <property type="match status" value="1"/>
</dbReference>
<dbReference type="Pfam" id="PF01220">
    <property type="entry name" value="DHquinase_II"/>
    <property type="match status" value="1"/>
</dbReference>
<name>A0A7C9K7N3_9PROT</name>
<dbReference type="GO" id="GO:0003855">
    <property type="term" value="F:3-dehydroquinate dehydratase activity"/>
    <property type="evidence" value="ECO:0007669"/>
    <property type="project" value="UniProtKB-UniRule"/>
</dbReference>
<dbReference type="GO" id="GO:0009423">
    <property type="term" value="P:chorismate biosynthetic process"/>
    <property type="evidence" value="ECO:0007669"/>
    <property type="project" value="UniProtKB-UniRule"/>
</dbReference>
<feature type="binding site" evidence="8 10">
    <location>
        <position position="92"/>
    </location>
    <ligand>
        <name>substrate</name>
    </ligand>
</feature>
<evidence type="ECO:0000256" key="7">
    <source>
        <dbReference type="ARBA" id="ARBA00023239"/>
    </source>
</evidence>
<organism evidence="12 13">
    <name type="scientific">Sulfuriferula multivorans</name>
    <dbReference type="NCBI Taxonomy" id="1559896"/>
    <lineage>
        <taxon>Bacteria</taxon>
        <taxon>Pseudomonadati</taxon>
        <taxon>Pseudomonadota</taxon>
        <taxon>Betaproteobacteria</taxon>
        <taxon>Nitrosomonadales</taxon>
        <taxon>Sulfuricellaceae</taxon>
        <taxon>Sulfuriferula</taxon>
    </lineage>
</organism>
<dbReference type="NCBIfam" id="NF003805">
    <property type="entry name" value="PRK05395.1-2"/>
    <property type="match status" value="1"/>
</dbReference>
<dbReference type="AlphaFoldDB" id="A0A7C9K7N3"/>
<evidence type="ECO:0000256" key="10">
    <source>
        <dbReference type="PIRSR" id="PIRSR001399-2"/>
    </source>
</evidence>
<comment type="function">
    <text evidence="2 8">Catalyzes a trans-dehydration via an enolate intermediate.</text>
</comment>
<dbReference type="InterPro" id="IPR036441">
    <property type="entry name" value="DHquinase_II_sf"/>
</dbReference>
<comment type="caution">
    <text evidence="12">The sequence shown here is derived from an EMBL/GenBank/DDBJ whole genome shotgun (WGS) entry which is preliminary data.</text>
</comment>
<feature type="binding site" evidence="8 10">
    <location>
        <position position="129"/>
    </location>
    <ligand>
        <name>substrate</name>
    </ligand>
</feature>
<dbReference type="InterPro" id="IPR018509">
    <property type="entry name" value="DHquinase_II_CS"/>
</dbReference>
<dbReference type="PANTHER" id="PTHR21272">
    <property type="entry name" value="CATABOLIC 3-DEHYDROQUINASE"/>
    <property type="match status" value="1"/>
</dbReference>
<accession>A0A7C9K7N3</accession>
<evidence type="ECO:0000256" key="4">
    <source>
        <dbReference type="ARBA" id="ARBA00011037"/>
    </source>
</evidence>
<dbReference type="GO" id="GO:0019631">
    <property type="term" value="P:quinate catabolic process"/>
    <property type="evidence" value="ECO:0007669"/>
    <property type="project" value="TreeGrafter"/>
</dbReference>
<dbReference type="PROSITE" id="PS01029">
    <property type="entry name" value="DEHYDROQUINASE_II"/>
    <property type="match status" value="1"/>
</dbReference>
<dbReference type="SUPFAM" id="SSF52304">
    <property type="entry name" value="Type II 3-dehydroquinate dehydratase"/>
    <property type="match status" value="1"/>
</dbReference>
<dbReference type="NCBIfam" id="NF003806">
    <property type="entry name" value="PRK05395.1-3"/>
    <property type="match status" value="1"/>
</dbReference>
<dbReference type="InterPro" id="IPR001874">
    <property type="entry name" value="DHquinase_II"/>
</dbReference>
<dbReference type="NCBIfam" id="NF003807">
    <property type="entry name" value="PRK05395.1-4"/>
    <property type="match status" value="1"/>
</dbReference>
<dbReference type="HAMAP" id="MF_00169">
    <property type="entry name" value="AroQ"/>
    <property type="match status" value="1"/>
</dbReference>
<proteinExistence type="inferred from homology"/>
<feature type="binding site" evidence="8 10">
    <location>
        <begin position="119"/>
        <end position="120"/>
    </location>
    <ligand>
        <name>substrate</name>
    </ligand>
</feature>
<dbReference type="CDD" id="cd00466">
    <property type="entry name" value="DHQase_II"/>
    <property type="match status" value="1"/>
</dbReference>
<gene>
    <name evidence="8 12" type="primary">aroQ</name>
    <name evidence="12" type="ORF">GZ085_00520</name>
</gene>
<evidence type="ECO:0000256" key="2">
    <source>
        <dbReference type="ARBA" id="ARBA00003924"/>
    </source>
</evidence>
<dbReference type="Gene3D" id="3.40.50.9100">
    <property type="entry name" value="Dehydroquinase, class II"/>
    <property type="match status" value="1"/>
</dbReference>
<evidence type="ECO:0000256" key="1">
    <source>
        <dbReference type="ARBA" id="ARBA00001864"/>
    </source>
</evidence>
<dbReference type="NCBIfam" id="NF003804">
    <property type="entry name" value="PRK05395.1-1"/>
    <property type="match status" value="1"/>
</dbReference>
<dbReference type="PANTHER" id="PTHR21272:SF3">
    <property type="entry name" value="CATABOLIC 3-DEHYDROQUINASE"/>
    <property type="match status" value="1"/>
</dbReference>
<dbReference type="EC" id="4.2.1.10" evidence="6 8"/>
<protein>
    <recommendedName>
        <fullName evidence="6 8">3-dehydroquinate dehydratase</fullName>
        <shortName evidence="8">3-dehydroquinase</shortName>
        <ecNumber evidence="6 8">4.2.1.10</ecNumber>
    </recommendedName>
    <alternativeName>
        <fullName evidence="8">Type II DHQase</fullName>
    </alternativeName>
</protein>
<dbReference type="GO" id="GO:0009073">
    <property type="term" value="P:aromatic amino acid family biosynthetic process"/>
    <property type="evidence" value="ECO:0007669"/>
    <property type="project" value="UniProtKB-KW"/>
</dbReference>
<dbReference type="Proteomes" id="UP000483432">
    <property type="component" value="Unassembled WGS sequence"/>
</dbReference>
<keyword evidence="8" id="KW-0057">Aromatic amino acid biosynthesis</keyword>
<keyword evidence="7 8" id="KW-0456">Lyase</keyword>
<evidence type="ECO:0000256" key="6">
    <source>
        <dbReference type="ARBA" id="ARBA00012060"/>
    </source>
</evidence>
<sequence>MTTKRTGRATAKSAHSLRPHVLVLHGPNLNLLGSREPQHYGVATLDDINQTLVGRGEAAGALIETFQHNHEGALIERIHQAARDHADFIIINPAGYTHTSVALRDALAASAIPFVEIHLSNIYARESFRHHSYFSDLAVGVVSGLGAQGYELALEFALRHIQNRTSHGSQKTEKAH</sequence>
<dbReference type="UniPathway" id="UPA00053">
    <property type="reaction ID" value="UER00086"/>
</dbReference>
<comment type="similarity">
    <text evidence="4 8">Belongs to the type-II 3-dehydroquinase family.</text>
</comment>
<feature type="binding site" evidence="8 10">
    <location>
        <position position="105"/>
    </location>
    <ligand>
        <name>substrate</name>
    </ligand>
</feature>
<evidence type="ECO:0000256" key="8">
    <source>
        <dbReference type="HAMAP-Rule" id="MF_00169"/>
    </source>
</evidence>
<evidence type="ECO:0000313" key="12">
    <source>
        <dbReference type="EMBL" id="NDP46875.1"/>
    </source>
</evidence>
<reference evidence="12 13" key="1">
    <citation type="submission" date="2019-09" db="EMBL/GenBank/DDBJ databases">
        <title>H2 Metabolism Revealed by Metagenomic Analysis in Subglacial Sediment of East Antarctica.</title>
        <authorList>
            <person name="Yang Z."/>
            <person name="Zhang Y."/>
            <person name="Lv Y."/>
            <person name="Yan W."/>
            <person name="Xiao X."/>
            <person name="Sun B."/>
            <person name="Ma H."/>
        </authorList>
    </citation>
    <scope>NUCLEOTIDE SEQUENCE [LARGE SCALE GENOMIC DNA]</scope>
    <source>
        <strain evidence="12">Bin2_2</strain>
    </source>
</reference>
<comment type="subunit">
    <text evidence="5 8">Homododecamer.</text>
</comment>
<evidence type="ECO:0000256" key="3">
    <source>
        <dbReference type="ARBA" id="ARBA00004902"/>
    </source>
</evidence>
<dbReference type="GO" id="GO:0008652">
    <property type="term" value="P:amino acid biosynthetic process"/>
    <property type="evidence" value="ECO:0007669"/>
    <property type="project" value="UniProtKB-KW"/>
</dbReference>
<evidence type="ECO:0000313" key="13">
    <source>
        <dbReference type="Proteomes" id="UP000483432"/>
    </source>
</evidence>
<dbReference type="NCBIfam" id="TIGR01088">
    <property type="entry name" value="aroQ"/>
    <property type="match status" value="1"/>
</dbReference>
<evidence type="ECO:0000256" key="5">
    <source>
        <dbReference type="ARBA" id="ARBA00011193"/>
    </source>
</evidence>
<comment type="catalytic activity">
    <reaction evidence="1 8">
        <text>3-dehydroquinate = 3-dehydroshikimate + H2O</text>
        <dbReference type="Rhea" id="RHEA:21096"/>
        <dbReference type="ChEBI" id="CHEBI:15377"/>
        <dbReference type="ChEBI" id="CHEBI:16630"/>
        <dbReference type="ChEBI" id="CHEBI:32364"/>
        <dbReference type="EC" id="4.2.1.10"/>
    </reaction>
</comment>
<feature type="active site" description="Proton acceptor" evidence="8 9">
    <location>
        <position position="40"/>
    </location>
</feature>